<reference evidence="2" key="1">
    <citation type="submission" date="2007-05" db="EMBL/GenBank/DDBJ databases">
        <title>Complete sequence of chromosome of Psychrobacter sp. PRwf-1.</title>
        <authorList>
            <consortium name="US DOE Joint Genome Institute"/>
            <person name="Copeland A."/>
            <person name="Lucas S."/>
            <person name="Lapidus A."/>
            <person name="Barry K."/>
            <person name="Detter J.C."/>
            <person name="Glavina del Rio T."/>
            <person name="Hammon N."/>
            <person name="Israni S."/>
            <person name="Dalin E."/>
            <person name="Tice H."/>
            <person name="Pitluck S."/>
            <person name="Chain P."/>
            <person name="Malfatti S."/>
            <person name="Shin M."/>
            <person name="Vergez L."/>
            <person name="Schmutz J."/>
            <person name="Larimer F."/>
            <person name="Land M."/>
            <person name="Hauser L."/>
            <person name="Kyrpides N."/>
            <person name="Kim E."/>
            <person name="Tiedje J."/>
            <person name="Richardson P."/>
        </authorList>
    </citation>
    <scope>NUCLEOTIDE SEQUENCE [LARGE SCALE GENOMIC DNA]</scope>
    <source>
        <strain evidence="2">PRwf-1</strain>
    </source>
</reference>
<protein>
    <submittedName>
        <fullName evidence="2">Uncharacterized protein</fullName>
    </submittedName>
</protein>
<dbReference type="HOGENOM" id="CLU_502364_0_0_6"/>
<dbReference type="PANTHER" id="PTHR38733">
    <property type="entry name" value="PROTEIN MCRC"/>
    <property type="match status" value="1"/>
</dbReference>
<dbReference type="KEGG" id="prw:PsycPRwf_2030"/>
<name>A5WH29_PSYWF</name>
<dbReference type="Pfam" id="PF10117">
    <property type="entry name" value="McrBC"/>
    <property type="match status" value="1"/>
</dbReference>
<evidence type="ECO:0000313" key="2">
    <source>
        <dbReference type="EMBL" id="ABQ94970.1"/>
    </source>
</evidence>
<dbReference type="InterPro" id="IPR019292">
    <property type="entry name" value="McrC"/>
</dbReference>
<organism evidence="2">
    <name type="scientific">Psychrobacter sp. (strain PRwf-1)</name>
    <dbReference type="NCBI Taxonomy" id="349106"/>
    <lineage>
        <taxon>Bacteria</taxon>
        <taxon>Pseudomonadati</taxon>
        <taxon>Pseudomonadota</taxon>
        <taxon>Gammaproteobacteria</taxon>
        <taxon>Moraxellales</taxon>
        <taxon>Moraxellaceae</taxon>
        <taxon>Psychrobacter</taxon>
    </lineage>
</organism>
<gene>
    <name evidence="2" type="ordered locus">PsycPRwf_2030</name>
</gene>
<dbReference type="EMBL" id="CP000713">
    <property type="protein sequence ID" value="ABQ94970.1"/>
    <property type="molecule type" value="Genomic_DNA"/>
</dbReference>
<evidence type="ECO:0000256" key="1">
    <source>
        <dbReference type="SAM" id="MobiDB-lite"/>
    </source>
</evidence>
<dbReference type="REBASE" id="18002">
    <property type="entry name" value="PspPRMcrBC2P"/>
</dbReference>
<feature type="region of interest" description="Disordered" evidence="1">
    <location>
        <begin position="1"/>
        <end position="32"/>
    </location>
</feature>
<proteinExistence type="predicted"/>
<accession>A5WH29</accession>
<sequence>MTPASWPNKDSVPPSLAPSVSKQSSAKRPRVNRVNSRVKAVISCLEHQRLTIADFESPGDFRYLIEQALPCFRIEVSRGEMSLVVGHYLAQIVLPSGACLEILPKVTALSQTQDQATSQALAEARAWVAQMLADLASDGLAKPLSALSMGVVNQRYQAAFLPSPPLIIGAGSSSNQNSHFKGNRPWYEGVLKKAEMQLRQGADILPSRYQSKSQNQPKAQGKINMSAQLKNNWHRPHYLYSEQTVFDTNKRLAQFLFTAWQQLRYLLHPSQVDSNYAVSAHSHRQQHLNHSPYSATPIALQQLKALAADQWLPTYKALQSEALTWRATLGTRQAQLLTQALDWAWWLLSHSLQSQPPDPSARNSTSLLPTAALIINMQFAFERWVLGKLSVWVQQTLPGSRLIVQPSFEWLYAHLEDSNHLAFVCGKPIAAYHLVQRLQPDACIYDSRAKITHVIDIKYKALSTVQQVSGSDWQQLYVYQHYLNRPQAWLIYPKNKNFNQRLDVLSNLNENRHPNQDDAKPALNSTQMSVIPFDVQQGVILI</sequence>
<dbReference type="eggNOG" id="COG4268">
    <property type="taxonomic scope" value="Bacteria"/>
</dbReference>
<dbReference type="PANTHER" id="PTHR38733:SF1">
    <property type="entry name" value="TYPE IV METHYL-DIRECTED RESTRICTION ENZYME ECOKMCRBC"/>
    <property type="match status" value="1"/>
</dbReference>
<dbReference type="AlphaFoldDB" id="A5WH29"/>
<dbReference type="STRING" id="349106.PsycPRwf_2030"/>